<gene>
    <name evidence="1" type="ORF">G3M56_006050</name>
</gene>
<dbReference type="Proteomes" id="UP000475117">
    <property type="component" value="Chromosome"/>
</dbReference>
<keyword evidence="2" id="KW-1185">Reference proteome</keyword>
<accession>A0A6B3L8I5</accession>
<reference evidence="1 2" key="1">
    <citation type="submission" date="2020-12" db="EMBL/GenBank/DDBJ databases">
        <title>Sulforoseuscoccus oceanibium gen. nov., sp. nov., a representative of the phylum Verrucomicrobia with special cytoplasmic membrane, and proposal of Sulforoseuscoccusaceae fam. nov.</title>
        <authorList>
            <person name="Xi F."/>
        </authorList>
    </citation>
    <scope>NUCLEOTIDE SEQUENCE [LARGE SCALE GENOMIC DNA]</scope>
    <source>
        <strain evidence="1 2">T37</strain>
    </source>
</reference>
<sequence length="182" mass="18940">MSNKLKFGAASLLAMAFCAATFTSHAEQVAPASEGRDVQIVAKVVPFILTDQSGNFRIEVKDDGSLDHGGNTIAILGDGGLVVGTDGTEIARLKPNGQVVTRAGAVIGEVLENGNLKMGDGRGVSWITKAANGGQTVSGKAFVELGDDGDIKLTLEPDTPEARRWAAVQVLLSFTVQTRSSD</sequence>
<evidence type="ECO:0000313" key="1">
    <source>
        <dbReference type="EMBL" id="QQL46142.1"/>
    </source>
</evidence>
<proteinExistence type="predicted"/>
<dbReference type="EMBL" id="CP066776">
    <property type="protein sequence ID" value="QQL46142.1"/>
    <property type="molecule type" value="Genomic_DNA"/>
</dbReference>
<dbReference type="KEGG" id="soa:G3M56_006050"/>
<evidence type="ECO:0000313" key="2">
    <source>
        <dbReference type="Proteomes" id="UP000475117"/>
    </source>
</evidence>
<dbReference type="RefSeq" id="WP_164362848.1">
    <property type="nucleotide sequence ID" value="NZ_CP066776.1"/>
</dbReference>
<name>A0A6B3L8I5_9BACT</name>
<organism evidence="1 2">
    <name type="scientific">Sulfuriroseicoccus oceanibius</name>
    <dbReference type="NCBI Taxonomy" id="2707525"/>
    <lineage>
        <taxon>Bacteria</taxon>
        <taxon>Pseudomonadati</taxon>
        <taxon>Verrucomicrobiota</taxon>
        <taxon>Verrucomicrobiia</taxon>
        <taxon>Verrucomicrobiales</taxon>
        <taxon>Verrucomicrobiaceae</taxon>
        <taxon>Sulfuriroseicoccus</taxon>
    </lineage>
</organism>
<protein>
    <submittedName>
        <fullName evidence="1">Uncharacterized protein</fullName>
    </submittedName>
</protein>
<dbReference type="AlphaFoldDB" id="A0A6B3L8I5"/>